<accession>K0CBS3</accession>
<evidence type="ECO:0000313" key="3">
    <source>
        <dbReference type="EMBL" id="AFT68936.1"/>
    </source>
</evidence>
<dbReference type="PANTHER" id="PTHR12526">
    <property type="entry name" value="GLYCOSYLTRANSFERASE"/>
    <property type="match status" value="1"/>
</dbReference>
<protein>
    <submittedName>
        <fullName evidence="3">Glycosyl transferase, putative, gt4D</fullName>
    </submittedName>
</protein>
<feature type="domain" description="Glycosyl transferase family 1" evidence="1">
    <location>
        <begin position="178"/>
        <end position="338"/>
    </location>
</feature>
<dbReference type="EMBL" id="CP003466">
    <property type="protein sequence ID" value="AFT68936.1"/>
    <property type="molecule type" value="Genomic_DNA"/>
</dbReference>
<dbReference type="InterPro" id="IPR028098">
    <property type="entry name" value="Glyco_trans_4-like_N"/>
</dbReference>
<feature type="domain" description="Glycosyltransferase subfamily 4-like N-terminal" evidence="2">
    <location>
        <begin position="22"/>
        <end position="167"/>
    </location>
</feature>
<keyword evidence="4" id="KW-1185">Reference proteome</keyword>
<dbReference type="Proteomes" id="UP000006286">
    <property type="component" value="Chromosome"/>
</dbReference>
<dbReference type="KEGG" id="adi:B5T_00651"/>
<sequence length="360" mass="40299">MRIAQICKYANTTVQGVDLFEEVARAFPDHQFDFYVLHGDSNHAENRLNCNMVHCHFTKKQLKRVRFSVLIELLTKLRRASLDVVITHRVTPTILIALMQLFLNIPRKIAVIHGIGQFRKPRRKLFLRLWLRSWTIVAVSEAVAEDLVRSGFSSKQVKVIRNAVNEELVQNNILSREEARKALGIPSHVGRLAGTIGRLHRVKGHRYLVHALAKEPAALPVAIIGGGSEEAALKAQIKQQALQNRLFLCGPFKNAYRYLSAFDVFIMPSVSEGLPISILEAISAGVPAFGTSVGGIPEILPNPEWTLPPQDSQALAKRLLTLTTCTESDLRTIAKAQHQVMEDKFGIEQYHQAFRELALG</sequence>
<dbReference type="Gene3D" id="3.40.50.2000">
    <property type="entry name" value="Glycogen Phosphorylase B"/>
    <property type="match status" value="2"/>
</dbReference>
<dbReference type="CDD" id="cd03811">
    <property type="entry name" value="GT4_GT28_WabH-like"/>
    <property type="match status" value="1"/>
</dbReference>
<dbReference type="PATRIC" id="fig|930169.3.peg.635"/>
<dbReference type="Pfam" id="PF00534">
    <property type="entry name" value="Glycos_transf_1"/>
    <property type="match status" value="1"/>
</dbReference>
<gene>
    <name evidence="3" type="primary">gt4D</name>
    <name evidence="3" type="ordered locus">B5T_00651</name>
</gene>
<dbReference type="AlphaFoldDB" id="K0CBS3"/>
<evidence type="ECO:0000259" key="2">
    <source>
        <dbReference type="Pfam" id="PF13439"/>
    </source>
</evidence>
<dbReference type="SUPFAM" id="SSF53756">
    <property type="entry name" value="UDP-Glycosyltransferase/glycogen phosphorylase"/>
    <property type="match status" value="1"/>
</dbReference>
<dbReference type="HOGENOM" id="CLU_009583_0_3_6"/>
<dbReference type="InterPro" id="IPR001296">
    <property type="entry name" value="Glyco_trans_1"/>
</dbReference>
<dbReference type="STRING" id="930169.B5T_00651"/>
<dbReference type="Pfam" id="PF13439">
    <property type="entry name" value="Glyco_transf_4"/>
    <property type="match status" value="1"/>
</dbReference>
<proteinExistence type="predicted"/>
<dbReference type="PANTHER" id="PTHR12526:SF630">
    <property type="entry name" value="GLYCOSYLTRANSFERASE"/>
    <property type="match status" value="1"/>
</dbReference>
<dbReference type="RefSeq" id="WP_014993017.1">
    <property type="nucleotide sequence ID" value="NC_018691.1"/>
</dbReference>
<dbReference type="GO" id="GO:0016757">
    <property type="term" value="F:glycosyltransferase activity"/>
    <property type="evidence" value="ECO:0007669"/>
    <property type="project" value="UniProtKB-ARBA"/>
</dbReference>
<dbReference type="OrthoDB" id="6713459at2"/>
<reference evidence="3 4" key="1">
    <citation type="journal article" date="2012" name="J. Bacteriol.">
        <title>Complete genome sequence of Alcanivorax dieselolei type strain B5.</title>
        <authorList>
            <person name="Lai Q."/>
            <person name="Li W."/>
            <person name="Shao Z."/>
        </authorList>
    </citation>
    <scope>NUCLEOTIDE SEQUENCE [LARGE SCALE GENOMIC DNA]</scope>
    <source>
        <strain evidence="4">DSM 16502 / CGMCC 1.3690 / B-5</strain>
    </source>
</reference>
<evidence type="ECO:0000259" key="1">
    <source>
        <dbReference type="Pfam" id="PF00534"/>
    </source>
</evidence>
<keyword evidence="3" id="KW-0808">Transferase</keyword>
<dbReference type="eggNOG" id="COG0438">
    <property type="taxonomic scope" value="Bacteria"/>
</dbReference>
<organism evidence="3 4">
    <name type="scientific">Alcanivorax dieselolei (strain DSM 16502 / CGMCC 1.3690 / MCCC 1A00001 / B-5)</name>
    <name type="common">Alloalcanivorax dieselolei</name>
    <dbReference type="NCBI Taxonomy" id="930169"/>
    <lineage>
        <taxon>Bacteria</taxon>
        <taxon>Pseudomonadati</taxon>
        <taxon>Pseudomonadota</taxon>
        <taxon>Gammaproteobacteria</taxon>
        <taxon>Oceanospirillales</taxon>
        <taxon>Alcanivoracaceae</taxon>
        <taxon>Alloalcanivorax</taxon>
    </lineage>
</organism>
<name>K0CBS3_ALCDB</name>
<evidence type="ECO:0000313" key="4">
    <source>
        <dbReference type="Proteomes" id="UP000006286"/>
    </source>
</evidence>